<keyword evidence="2" id="KW-1185">Reference proteome</keyword>
<dbReference type="AlphaFoldDB" id="A0A1G7HDR6"/>
<dbReference type="OrthoDB" id="797757at2"/>
<gene>
    <name evidence="1" type="ORF">SAMN05421855_10430</name>
</gene>
<protein>
    <submittedName>
        <fullName evidence="1">Uncharacterized protein</fullName>
    </submittedName>
</protein>
<evidence type="ECO:0000313" key="2">
    <source>
        <dbReference type="Proteomes" id="UP000199321"/>
    </source>
</evidence>
<dbReference type="STRING" id="227084.SAMN05421855_10430"/>
<name>A0A1G7HDR6_9FLAO</name>
<dbReference type="Proteomes" id="UP000199321">
    <property type="component" value="Unassembled WGS sequence"/>
</dbReference>
<evidence type="ECO:0000313" key="1">
    <source>
        <dbReference type="EMBL" id="SDE98496.1"/>
    </source>
</evidence>
<accession>A0A1G7HDR6</accession>
<organism evidence="1 2">
    <name type="scientific">Ulvibacter litoralis</name>
    <dbReference type="NCBI Taxonomy" id="227084"/>
    <lineage>
        <taxon>Bacteria</taxon>
        <taxon>Pseudomonadati</taxon>
        <taxon>Bacteroidota</taxon>
        <taxon>Flavobacteriia</taxon>
        <taxon>Flavobacteriales</taxon>
        <taxon>Flavobacteriaceae</taxon>
        <taxon>Ulvibacter</taxon>
    </lineage>
</organism>
<dbReference type="EMBL" id="FNBA01000004">
    <property type="protein sequence ID" value="SDE98496.1"/>
    <property type="molecule type" value="Genomic_DNA"/>
</dbReference>
<reference evidence="1 2" key="1">
    <citation type="submission" date="2016-10" db="EMBL/GenBank/DDBJ databases">
        <authorList>
            <person name="de Groot N.N."/>
        </authorList>
    </citation>
    <scope>NUCLEOTIDE SEQUENCE [LARGE SCALE GENOMIC DNA]</scope>
    <source>
        <strain evidence="1 2">DSM 16195</strain>
    </source>
</reference>
<proteinExistence type="predicted"/>
<sequence>MSDSSDNSIPLETAVAWTTEWRAVESSYNSYNDCKGFLIPASDLQSVLNEIAGQSGDKYVRAYLGVDSATNKEKLILVGTEPDPVKGVGVIYRDLITGYNGTGKMYDFTQPVPPGSDPASPLD</sequence>
<dbReference type="RefSeq" id="WP_093144699.1">
    <property type="nucleotide sequence ID" value="NZ_BMWO01000004.1"/>
</dbReference>